<feature type="transmembrane region" description="Helical" evidence="6">
    <location>
        <begin position="6"/>
        <end position="25"/>
    </location>
</feature>
<dbReference type="Pfam" id="PF04011">
    <property type="entry name" value="LemA"/>
    <property type="match status" value="1"/>
</dbReference>
<evidence type="ECO:0000256" key="6">
    <source>
        <dbReference type="SAM" id="Phobius"/>
    </source>
</evidence>
<accession>A0A379C795</accession>
<evidence type="ECO:0000256" key="3">
    <source>
        <dbReference type="ARBA" id="ARBA00022692"/>
    </source>
</evidence>
<dbReference type="Proteomes" id="UP000255517">
    <property type="component" value="Unassembled WGS sequence"/>
</dbReference>
<dbReference type="InterPro" id="IPR023353">
    <property type="entry name" value="LemA-like_dom_sf"/>
</dbReference>
<gene>
    <name evidence="7" type="ORF">NCTC13149_01349</name>
</gene>
<keyword evidence="3 6" id="KW-0812">Transmembrane</keyword>
<comment type="similarity">
    <text evidence="2">Belongs to the LemA family.</text>
</comment>
<evidence type="ECO:0000256" key="2">
    <source>
        <dbReference type="ARBA" id="ARBA00008854"/>
    </source>
</evidence>
<evidence type="ECO:0000256" key="1">
    <source>
        <dbReference type="ARBA" id="ARBA00004167"/>
    </source>
</evidence>
<keyword evidence="5 6" id="KW-0472">Membrane</keyword>
<dbReference type="RefSeq" id="WP_004825382.1">
    <property type="nucleotide sequence ID" value="NZ_CAMUOS010000004.1"/>
</dbReference>
<evidence type="ECO:0000313" key="8">
    <source>
        <dbReference type="Proteomes" id="UP000255517"/>
    </source>
</evidence>
<dbReference type="AlphaFoldDB" id="A0A379C795"/>
<dbReference type="Gene3D" id="1.20.1440.20">
    <property type="entry name" value="LemA-like domain"/>
    <property type="match status" value="1"/>
</dbReference>
<proteinExistence type="inferred from homology"/>
<dbReference type="EMBL" id="UGSZ01000001">
    <property type="protein sequence ID" value="SUB57506.1"/>
    <property type="molecule type" value="Genomic_DNA"/>
</dbReference>
<dbReference type="PANTHER" id="PTHR34478:SF2">
    <property type="entry name" value="MEMBRANE PROTEIN"/>
    <property type="match status" value="1"/>
</dbReference>
<keyword evidence="4 6" id="KW-1133">Transmembrane helix</keyword>
<dbReference type="InterPro" id="IPR007156">
    <property type="entry name" value="MamQ_LemA"/>
</dbReference>
<organism evidence="7 8">
    <name type="scientific">Peptoniphilus lacrimalis</name>
    <dbReference type="NCBI Taxonomy" id="33031"/>
    <lineage>
        <taxon>Bacteria</taxon>
        <taxon>Bacillati</taxon>
        <taxon>Bacillota</taxon>
        <taxon>Tissierellia</taxon>
        <taxon>Tissierellales</taxon>
        <taxon>Peptoniphilaceae</taxon>
        <taxon>Peptoniphilus</taxon>
    </lineage>
</organism>
<dbReference type="SUPFAM" id="SSF140478">
    <property type="entry name" value="LemA-like"/>
    <property type="match status" value="1"/>
</dbReference>
<sequence length="186" mass="20931">MRKNKGIAGLIIVIVIAIALVAILGGKYNRLMSLREDVNQSWAQVQNQVKRRADLIPNLTNTVKGYAKHEEETLTKITQARSGIESASTPKELAKADAELTRAINVVVESYPELKANENFLDLQSQLEGTENRIATERKRYNDTVTVYNKSVKRFPTNLIAGILGFDEKEYFEVSEKDMEVPSVEF</sequence>
<dbReference type="OrthoDB" id="9804152at2"/>
<reference evidence="7 8" key="1">
    <citation type="submission" date="2018-06" db="EMBL/GenBank/DDBJ databases">
        <authorList>
            <consortium name="Pathogen Informatics"/>
            <person name="Doyle S."/>
        </authorList>
    </citation>
    <scope>NUCLEOTIDE SEQUENCE [LARGE SCALE GENOMIC DNA]</scope>
    <source>
        <strain evidence="7 8">NCTC13149</strain>
    </source>
</reference>
<dbReference type="GO" id="GO:0016020">
    <property type="term" value="C:membrane"/>
    <property type="evidence" value="ECO:0007669"/>
    <property type="project" value="UniProtKB-SubCell"/>
</dbReference>
<name>A0A379C795_9FIRM</name>
<dbReference type="PANTHER" id="PTHR34478">
    <property type="entry name" value="PROTEIN LEMA"/>
    <property type="match status" value="1"/>
</dbReference>
<comment type="subcellular location">
    <subcellularLocation>
        <location evidence="1">Membrane</location>
        <topology evidence="1">Single-pass membrane protein</topology>
    </subcellularLocation>
</comment>
<dbReference type="STRING" id="1122949.GCA_000378725_01087"/>
<evidence type="ECO:0000313" key="7">
    <source>
        <dbReference type="EMBL" id="SUB57506.1"/>
    </source>
</evidence>
<evidence type="ECO:0000256" key="4">
    <source>
        <dbReference type="ARBA" id="ARBA00022989"/>
    </source>
</evidence>
<protein>
    <submittedName>
        <fullName evidence="7">LemA family</fullName>
    </submittedName>
</protein>
<evidence type="ECO:0000256" key="5">
    <source>
        <dbReference type="ARBA" id="ARBA00023136"/>
    </source>
</evidence>